<dbReference type="Pfam" id="PF00376">
    <property type="entry name" value="MerR"/>
    <property type="match status" value="1"/>
</dbReference>
<accession>A0A5C7EJN4</accession>
<reference evidence="2 3" key="1">
    <citation type="submission" date="2019-08" db="EMBL/GenBank/DDBJ databases">
        <title>Pelomicrobium methylotrophicum gen. nov., sp. nov. a moderately thermophilic, facultatively anaerobic, lithoautotrophic and methylotrophic bacterium isolated from a terrestrial mud volcano.</title>
        <authorList>
            <person name="Slobodkina G.B."/>
            <person name="Merkel A.Y."/>
            <person name="Slobodkin A.I."/>
        </authorList>
    </citation>
    <scope>NUCLEOTIDE SEQUENCE [LARGE SCALE GENOMIC DNA]</scope>
    <source>
        <strain evidence="2 3">SM250</strain>
    </source>
</reference>
<dbReference type="Proteomes" id="UP000321201">
    <property type="component" value="Unassembled WGS sequence"/>
</dbReference>
<dbReference type="GO" id="GO:0006355">
    <property type="term" value="P:regulation of DNA-templated transcription"/>
    <property type="evidence" value="ECO:0007669"/>
    <property type="project" value="InterPro"/>
</dbReference>
<dbReference type="InterPro" id="IPR000551">
    <property type="entry name" value="MerR-type_HTH_dom"/>
</dbReference>
<keyword evidence="3" id="KW-1185">Reference proteome</keyword>
<dbReference type="SUPFAM" id="SSF46955">
    <property type="entry name" value="Putative DNA-binding domain"/>
    <property type="match status" value="1"/>
</dbReference>
<evidence type="ECO:0000313" key="2">
    <source>
        <dbReference type="EMBL" id="TXF11643.1"/>
    </source>
</evidence>
<feature type="domain" description="HTH merR-type" evidence="1">
    <location>
        <begin position="17"/>
        <end position="47"/>
    </location>
</feature>
<dbReference type="AlphaFoldDB" id="A0A5C7EJN4"/>
<dbReference type="InterPro" id="IPR009061">
    <property type="entry name" value="DNA-bd_dom_put_sf"/>
</dbReference>
<comment type="caution">
    <text evidence="2">The sequence shown here is derived from an EMBL/GenBank/DDBJ whole genome shotgun (WGS) entry which is preliminary data.</text>
</comment>
<dbReference type="GO" id="GO:0003677">
    <property type="term" value="F:DNA binding"/>
    <property type="evidence" value="ECO:0007669"/>
    <property type="project" value="InterPro"/>
</dbReference>
<name>A0A5C7EJN4_9PROT</name>
<gene>
    <name evidence="2" type="ORF">FR698_09905</name>
</gene>
<dbReference type="InParanoid" id="A0A5C7EJN4"/>
<evidence type="ECO:0000313" key="3">
    <source>
        <dbReference type="Proteomes" id="UP000321201"/>
    </source>
</evidence>
<dbReference type="EMBL" id="VPFL01000012">
    <property type="protein sequence ID" value="TXF11643.1"/>
    <property type="molecule type" value="Genomic_DNA"/>
</dbReference>
<proteinExistence type="predicted"/>
<evidence type="ECO:0000259" key="1">
    <source>
        <dbReference type="Pfam" id="PF00376"/>
    </source>
</evidence>
<dbReference type="OrthoDB" id="9156323at2"/>
<organism evidence="2 3">
    <name type="scientific">Pelomicrobium methylotrophicum</name>
    <dbReference type="NCBI Taxonomy" id="2602750"/>
    <lineage>
        <taxon>Bacteria</taxon>
        <taxon>Pseudomonadati</taxon>
        <taxon>Pseudomonadota</taxon>
        <taxon>Hydrogenophilia</taxon>
        <taxon>Hydrogenophilia incertae sedis</taxon>
        <taxon>Pelomicrobium</taxon>
    </lineage>
</organism>
<protein>
    <submittedName>
        <fullName evidence="2">MerR family transcriptional regulator</fullName>
    </submittedName>
</protein>
<sequence>MKMTSIESEDRIVWRADLCRQLNVSKETIRRWLKAGHLPPPDISLSRRTLGWRLSTLRRAGINLP</sequence>